<comment type="caution">
    <text evidence="6">The sequence shown here is derived from an EMBL/GenBank/DDBJ whole genome shotgun (WGS) entry which is preliminary data.</text>
</comment>
<protein>
    <submittedName>
        <fullName evidence="6">LysR family transcriptional regulator</fullName>
    </submittedName>
</protein>
<keyword evidence="7" id="KW-1185">Reference proteome</keyword>
<dbReference type="PROSITE" id="PS50931">
    <property type="entry name" value="HTH_LYSR"/>
    <property type="match status" value="1"/>
</dbReference>
<dbReference type="Gene3D" id="1.10.10.10">
    <property type="entry name" value="Winged helix-like DNA-binding domain superfamily/Winged helix DNA-binding domain"/>
    <property type="match status" value="1"/>
</dbReference>
<feature type="domain" description="HTH lysR-type" evidence="5">
    <location>
        <begin position="1"/>
        <end position="60"/>
    </location>
</feature>
<evidence type="ECO:0000259" key="5">
    <source>
        <dbReference type="PROSITE" id="PS50931"/>
    </source>
</evidence>
<name>A0ABT0ZQY0_9LACO</name>
<keyword evidence="3" id="KW-0238">DNA-binding</keyword>
<evidence type="ECO:0000256" key="4">
    <source>
        <dbReference type="ARBA" id="ARBA00023163"/>
    </source>
</evidence>
<dbReference type="RefSeq" id="WP_252443509.1">
    <property type="nucleotide sequence ID" value="NZ_JAMWYK010000005.1"/>
</dbReference>
<evidence type="ECO:0000313" key="6">
    <source>
        <dbReference type="EMBL" id="MCO0832390.1"/>
    </source>
</evidence>
<keyword evidence="4" id="KW-0804">Transcription</keyword>
<keyword evidence="2" id="KW-0805">Transcription regulation</keyword>
<gene>
    <name evidence="6" type="ORF">NFX39_04765</name>
</gene>
<evidence type="ECO:0000256" key="2">
    <source>
        <dbReference type="ARBA" id="ARBA00023015"/>
    </source>
</evidence>
<dbReference type="InterPro" id="IPR036388">
    <property type="entry name" value="WH-like_DNA-bd_sf"/>
</dbReference>
<dbReference type="InterPro" id="IPR000847">
    <property type="entry name" value="LysR_HTH_N"/>
</dbReference>
<reference evidence="6 7" key="1">
    <citation type="submission" date="2022-06" db="EMBL/GenBank/DDBJ databases">
        <title>Fructobacillus taiwanensis sp. nov., isolated from the honeybee.</title>
        <authorList>
            <person name="Chen Y.-S."/>
            <person name="Wang L.-T."/>
            <person name="Lee Y.-S."/>
            <person name="Chang Y.-C."/>
            <person name="Wu H.-C."/>
            <person name="Liao C.-Y."/>
            <person name="Chen W.-H."/>
            <person name="Deng J.-N."/>
            <person name="Wang Y.-H."/>
        </authorList>
    </citation>
    <scope>NUCLEOTIDE SEQUENCE [LARGE SCALE GENOMIC DNA]</scope>
    <source>
        <strain evidence="6 7">W13</strain>
    </source>
</reference>
<dbReference type="PANTHER" id="PTHR30126">
    <property type="entry name" value="HTH-TYPE TRANSCRIPTIONAL REGULATOR"/>
    <property type="match status" value="1"/>
</dbReference>
<dbReference type="Pfam" id="PF00126">
    <property type="entry name" value="HTH_1"/>
    <property type="match status" value="1"/>
</dbReference>
<evidence type="ECO:0000256" key="1">
    <source>
        <dbReference type="ARBA" id="ARBA00009437"/>
    </source>
</evidence>
<dbReference type="Proteomes" id="UP001523234">
    <property type="component" value="Unassembled WGS sequence"/>
</dbReference>
<sequence>MRIQDLKYYLSLSELGNFSQVSKKFSVSQPTISLAMQRLEKEMKTELIWRDPGHKKIALTHSGRILAEHARVMVNEYDQAEEEIQKEAEQKLVLGLSEVVDLAYFPAIKEHLSEHFFVHLKKKSISASEAVFLLKEKKIDAALVAGEIDESDFLVIEEVKHPALQHTIGSSLPDFTLSFAYRKEAGADDTAVRNGDTLSAILSELGQAVSVAEGSDFALISKTERMPKV</sequence>
<organism evidence="6 7">
    <name type="scientific">Fructobacillus apis</name>
    <dbReference type="NCBI Taxonomy" id="2935017"/>
    <lineage>
        <taxon>Bacteria</taxon>
        <taxon>Bacillati</taxon>
        <taxon>Bacillota</taxon>
        <taxon>Bacilli</taxon>
        <taxon>Lactobacillales</taxon>
        <taxon>Lactobacillaceae</taxon>
        <taxon>Fructobacillus</taxon>
    </lineage>
</organism>
<evidence type="ECO:0000256" key="3">
    <source>
        <dbReference type="ARBA" id="ARBA00023125"/>
    </source>
</evidence>
<comment type="similarity">
    <text evidence="1">Belongs to the LysR transcriptional regulatory family.</text>
</comment>
<evidence type="ECO:0000313" key="7">
    <source>
        <dbReference type="Proteomes" id="UP001523234"/>
    </source>
</evidence>
<dbReference type="InterPro" id="IPR036390">
    <property type="entry name" value="WH_DNA-bd_sf"/>
</dbReference>
<dbReference type="EMBL" id="JAMWYK010000005">
    <property type="protein sequence ID" value="MCO0832390.1"/>
    <property type="molecule type" value="Genomic_DNA"/>
</dbReference>
<proteinExistence type="inferred from homology"/>
<dbReference type="SUPFAM" id="SSF46785">
    <property type="entry name" value="Winged helix' DNA-binding domain"/>
    <property type="match status" value="1"/>
</dbReference>
<accession>A0ABT0ZQY0</accession>
<dbReference type="PANTHER" id="PTHR30126:SF40">
    <property type="entry name" value="HTH-TYPE TRANSCRIPTIONAL REGULATOR GLTR"/>
    <property type="match status" value="1"/>
</dbReference>